<reference evidence="1" key="2">
    <citation type="submission" date="2023-05" db="EMBL/GenBank/DDBJ databases">
        <authorList>
            <person name="Fouks B."/>
        </authorList>
    </citation>
    <scope>NUCLEOTIDE SEQUENCE</scope>
    <source>
        <strain evidence="1">Stay&amp;Tobe</strain>
        <tissue evidence="1">Testes</tissue>
    </source>
</reference>
<dbReference type="Proteomes" id="UP001233999">
    <property type="component" value="Unassembled WGS sequence"/>
</dbReference>
<keyword evidence="2" id="KW-1185">Reference proteome</keyword>
<gene>
    <name evidence="1" type="ORF">L9F63_015353</name>
</gene>
<dbReference type="EMBL" id="JASPKZ010003794">
    <property type="protein sequence ID" value="KAJ9592983.1"/>
    <property type="molecule type" value="Genomic_DNA"/>
</dbReference>
<feature type="non-terminal residue" evidence="1">
    <location>
        <position position="1"/>
    </location>
</feature>
<evidence type="ECO:0000313" key="2">
    <source>
        <dbReference type="Proteomes" id="UP001233999"/>
    </source>
</evidence>
<dbReference type="AlphaFoldDB" id="A0AAD8A611"/>
<feature type="non-terminal residue" evidence="1">
    <location>
        <position position="76"/>
    </location>
</feature>
<reference evidence="1" key="1">
    <citation type="journal article" date="2023" name="IScience">
        <title>Live-bearing cockroach genome reveals convergent evolutionary mechanisms linked to viviparity in insects and beyond.</title>
        <authorList>
            <person name="Fouks B."/>
            <person name="Harrison M.C."/>
            <person name="Mikhailova A.A."/>
            <person name="Marchal E."/>
            <person name="English S."/>
            <person name="Carruthers M."/>
            <person name="Jennings E.C."/>
            <person name="Chiamaka E.L."/>
            <person name="Frigard R.A."/>
            <person name="Pippel M."/>
            <person name="Attardo G.M."/>
            <person name="Benoit J.B."/>
            <person name="Bornberg-Bauer E."/>
            <person name="Tobe S.S."/>
        </authorList>
    </citation>
    <scope>NUCLEOTIDE SEQUENCE</scope>
    <source>
        <strain evidence="1">Stay&amp;Tobe</strain>
    </source>
</reference>
<proteinExistence type="predicted"/>
<comment type="caution">
    <text evidence="1">The sequence shown here is derived from an EMBL/GenBank/DDBJ whole genome shotgun (WGS) entry which is preliminary data.</text>
</comment>
<name>A0AAD8A611_DIPPU</name>
<sequence length="76" mass="8857">IFVKINTAATSSCYVTKSTLFTENLHTYLHEQFIHDLISAHFFRVYKHHMIPTLTPLIPHIGRDLSYLTTLNVQKE</sequence>
<organism evidence="1 2">
    <name type="scientific">Diploptera punctata</name>
    <name type="common">Pacific beetle cockroach</name>
    <dbReference type="NCBI Taxonomy" id="6984"/>
    <lineage>
        <taxon>Eukaryota</taxon>
        <taxon>Metazoa</taxon>
        <taxon>Ecdysozoa</taxon>
        <taxon>Arthropoda</taxon>
        <taxon>Hexapoda</taxon>
        <taxon>Insecta</taxon>
        <taxon>Pterygota</taxon>
        <taxon>Neoptera</taxon>
        <taxon>Polyneoptera</taxon>
        <taxon>Dictyoptera</taxon>
        <taxon>Blattodea</taxon>
        <taxon>Blaberoidea</taxon>
        <taxon>Blaberidae</taxon>
        <taxon>Diplopterinae</taxon>
        <taxon>Diploptera</taxon>
    </lineage>
</organism>
<accession>A0AAD8A611</accession>
<evidence type="ECO:0000313" key="1">
    <source>
        <dbReference type="EMBL" id="KAJ9592983.1"/>
    </source>
</evidence>
<protein>
    <submittedName>
        <fullName evidence="1">Uncharacterized protein</fullName>
    </submittedName>
</protein>